<dbReference type="SMART" id="SM00320">
    <property type="entry name" value="WD40"/>
    <property type="match status" value="12"/>
</dbReference>
<feature type="compositionally biased region" description="Polar residues" evidence="4">
    <location>
        <begin position="1273"/>
        <end position="1284"/>
    </location>
</feature>
<sequence>MNVVPNPRKVLRSPSLKRKSKPIPLSDRVTLERVLGLTVSSSASLTCDPNTGTIAYPAGCVIVLFHPKKNKQSHIFNTSRKTLTCLSFSSDGKYIVTGEYGHLPCVRVWDVVEKTQLAEFMGHKFGISCVAFSPNLRYIVSIGTQHDMGVNVFEWKVNRKVCSNKVSSKVKGVAFSENGQQFATIGNRHVRFWYLESSKSKIKGETLPLVGRNGILGEQRNNCFMDGAYGKGQNSEVLYVITQSGLLCEFNEQRLLDKWVELRTSQAFCMSVGEDAIYIGCSDGIVRIFDSYNLHFVATMPRPHYLGVDVSQGLEPRHLVEYPDNAKFPQTVAIAFDDVSNKVTCVYSDHSLYMWDVTDVKKIGKVWSFLYHSQCIWDIDTYPDIKEGHDALPKGSFITASGDNTIRIWNLESNMQTDTAYRRNIYSNELVKIVYLDGNREHLCDENSNVAGTTDKTDAAEAKVGVRTLKISPSGQQLASGDRCGNIRVHNLQFMEQMAYVEAHDSEVLCLEYTKQTKGANFLASASRDRLLHVFDVEQDYGLIQTLDDHSSSITAVRFSENEGQIKLLSCGADKSILFRHAQMNPDFQFVLQEHLVGKNTLYDMDIDPTHKFVTTACQDRKLRIYNIKTGKQKKCYKGALADDGTLIKVSIDPTGMFAATSCSDKSLCVYDFYSGEIAASMFGHSEIATGVKFSNDLRHLISVSGDGCIFVWRLAPEVTNQMLNRRSDMGQATFDVKTENPKRETFVTVPNVLERLGRSPEPEDFPVQTLKEPSPIPHETSPKPDFQLEVGDLPSWAKKQIQAEQFQEPEENVPGAVPARGAWAQRLENEGVLTVKSVMDDNPMVNPMSALERRRYTIEPEQHISDIRRDTMIISRDHRASNVPIISDVDNEGDDEDDEFFPPQSREQLERKLQRGSSFDSDSSITFRSAYATQEEDADDDETEEVIYYPPSRVSISDGTQNSFTVTESIGGRQREGLKNDDGDSENTQESDEEMDDMMSPGSSDPNTPMESGTPGQFLKTNFESLSTAGEPNLGQEQFGNKIESLEPSYPNHRLSISSRFLSRSQATHLSSNIVPNNAQSTMIRRNLYNQAVQRGNEEEAEAKRVEQARVEAEARERLAALQWAPKGGSEDSTHTPGDNAEEFPVKLRNRDHINKDVSKRQSTDGHLVKSVSKANLNRRSLGPTSMTPTSVSDKPVPSYMRQTSTSRAKRGQNSKENTPTTTTTGLSRARSVQSLDQVGTGSGNGSDPRKVQNLPKKRTLRSTRLSSRLSNAMSTPDLSQIGTGKDDDMKVVDIDIDSVSDPETKQKARSKSTSDPNTGIHKYSLRSRRSELPKNENLNNLSSSSEDVSQGSFKDVFTKPSKKPSRKLPSTDGLKVGERASEILRSGSDSSQSSTSGLLDSKTKGATEPFQNSGDRLAMPPPPNANVARSKQDLFLKRSADASRSRSNKNLSLSEAKDILLGKSNDKLPPRPTTQKDQEASKAEPLKTRPRSRSQRHLSNPNPLEIHLAQQKIRQQAENNTDDLPVKEPSSNLRKNMSMSLADLSQSPSKRSSTIGVAEKNVISTIHNILNVIGDQRRAKTSDKPDKISPKKPARPNEAGDAAERKESVAQKRKREPDRRHTVGITKTTLAAARQISTRSSPTATRPTTLLNNSEKSPAAQNVKSTRHSTNQKTYSPTSPKITSPRKGEINSNTLASPSTPSRVLSPPTSHSTPSNVQTPPSTPTRVQSSHSTPTRAQSPPKSHSTLNNVQSPPSTPTRVVTSHSTPTRVESPPTLDSTPNNVQSPPSTPIRIESQPGPYSTPIGVQSPPIIDRTAEHNIPEKPDIPSSNDTKSDSNVSPVKQIIKKTSTDKPATISASTIQNRVRMTESPQRSPRASTPDGKRHITVIRVDTAASKHKLKSLEAYKVQPKSGEGSLTRSRSFAAGDSMSQLSRSSTPVSQTSRSSTPVSQASRSSTPVSQISRESTPLSQVSSPPSVSSQSSLTPASSRSPTPDIPSKMPTQTVEDGKGKVQDHSRTTRSTNLWGAENADIWITPAIPEHREVGKLKPDTEASVAACEHLVNNMKDVVSQATNMYFKVLKNSDNTEQSNKMKTVLSEAFEEVHESIAMATGKATETTRNDIKPDEEMKKLQESIVEAALGAVMPLMHNYSEKLSQRVYSLVQEKMENEVSRDYDCDT</sequence>
<accession>A0A8J1XYE1</accession>
<feature type="compositionally biased region" description="Polar residues" evidence="4">
    <location>
        <begin position="1232"/>
        <end position="1241"/>
    </location>
</feature>
<dbReference type="Pfam" id="PF24782">
    <property type="entry name" value="WD40_MABP1-WDR62_2nd"/>
    <property type="match status" value="1"/>
</dbReference>
<dbReference type="PANTHER" id="PTHR44813">
    <property type="entry name" value="MITOGEN-ACTIVATED PROTEIN KINASE-BINDING PROTEIN 1"/>
    <property type="match status" value="1"/>
</dbReference>
<evidence type="ECO:0000313" key="8">
    <source>
        <dbReference type="Proteomes" id="UP000749559"/>
    </source>
</evidence>
<protein>
    <submittedName>
        <fullName evidence="7">Uncharacterized protein</fullName>
    </submittedName>
</protein>
<dbReference type="SUPFAM" id="SSF50998">
    <property type="entry name" value="Quinoprotein alcohol dehydrogenase-like"/>
    <property type="match status" value="1"/>
</dbReference>
<feature type="region of interest" description="Disordered" evidence="4">
    <location>
        <begin position="1122"/>
        <end position="1537"/>
    </location>
</feature>
<comment type="caution">
    <text evidence="7">The sequence shown here is derived from an EMBL/GenBank/DDBJ whole genome shotgun (WGS) entry which is preliminary data.</text>
</comment>
<dbReference type="InterPro" id="IPR056162">
    <property type="entry name" value="WD40_MABP1-WDR62_2nd"/>
</dbReference>
<reference evidence="7" key="1">
    <citation type="submission" date="2022-03" db="EMBL/GenBank/DDBJ databases">
        <authorList>
            <person name="Martin C."/>
        </authorList>
    </citation>
    <scope>NUCLEOTIDE SEQUENCE</scope>
</reference>
<dbReference type="PANTHER" id="PTHR44813:SF1">
    <property type="entry name" value="MITOGEN-ACTIVATED PROTEIN KINASE-BINDING PROTEIN 1"/>
    <property type="match status" value="1"/>
</dbReference>
<feature type="compositionally biased region" description="Polar residues" evidence="4">
    <location>
        <begin position="1002"/>
        <end position="1020"/>
    </location>
</feature>
<feature type="compositionally biased region" description="Basic and acidic residues" evidence="4">
    <location>
        <begin position="1457"/>
        <end position="1489"/>
    </location>
</feature>
<keyword evidence="8" id="KW-1185">Reference proteome</keyword>
<feature type="region of interest" description="Disordered" evidence="4">
    <location>
        <begin position="758"/>
        <end position="783"/>
    </location>
</feature>
<dbReference type="Pfam" id="PF24780">
    <property type="entry name" value="WD40_MABP1-WDR62_1st"/>
    <property type="match status" value="1"/>
</dbReference>
<feature type="region of interest" description="Disordered" evidence="4">
    <location>
        <begin position="951"/>
        <end position="1020"/>
    </location>
</feature>
<feature type="compositionally biased region" description="Polar residues" evidence="4">
    <location>
        <begin position="916"/>
        <end position="928"/>
    </location>
</feature>
<feature type="compositionally biased region" description="Polar residues" evidence="4">
    <location>
        <begin position="1174"/>
        <end position="1194"/>
    </location>
</feature>
<feature type="domain" description="MABP1/WDR62 first WD40" evidence="5">
    <location>
        <begin position="44"/>
        <end position="370"/>
    </location>
</feature>
<feature type="compositionally biased region" description="Basic residues" evidence="4">
    <location>
        <begin position="9"/>
        <end position="21"/>
    </location>
</feature>
<feature type="compositionally biased region" description="Basic and acidic residues" evidence="4">
    <location>
        <begin position="1145"/>
        <end position="1169"/>
    </location>
</feature>
<feature type="compositionally biased region" description="Acidic residues" evidence="4">
    <location>
        <begin position="984"/>
        <end position="998"/>
    </location>
</feature>
<evidence type="ECO:0000256" key="3">
    <source>
        <dbReference type="SAM" id="Coils"/>
    </source>
</evidence>
<feature type="compositionally biased region" description="Polar residues" evidence="4">
    <location>
        <begin position="1954"/>
        <end position="1967"/>
    </location>
</feature>
<dbReference type="InterPro" id="IPR001680">
    <property type="entry name" value="WD40_rpt"/>
</dbReference>
<evidence type="ECO:0000313" key="7">
    <source>
        <dbReference type="EMBL" id="CAH1791399.1"/>
    </source>
</evidence>
<keyword evidence="2" id="KW-0677">Repeat</keyword>
<proteinExistence type="predicted"/>
<dbReference type="InterPro" id="IPR055292">
    <property type="entry name" value="MABP1"/>
</dbReference>
<dbReference type="InterPro" id="IPR036322">
    <property type="entry name" value="WD40_repeat_dom_sf"/>
</dbReference>
<feature type="region of interest" description="Disordered" evidence="4">
    <location>
        <begin position="1577"/>
        <end position="1889"/>
    </location>
</feature>
<dbReference type="EMBL" id="CAIIXF020000008">
    <property type="protein sequence ID" value="CAH1791399.1"/>
    <property type="molecule type" value="Genomic_DNA"/>
</dbReference>
<dbReference type="GO" id="GO:0005737">
    <property type="term" value="C:cytoplasm"/>
    <property type="evidence" value="ECO:0007669"/>
    <property type="project" value="TreeGrafter"/>
</dbReference>
<feature type="compositionally biased region" description="Polar residues" evidence="4">
    <location>
        <begin position="1858"/>
        <end position="1879"/>
    </location>
</feature>
<feature type="compositionally biased region" description="Basic and acidic residues" evidence="4">
    <location>
        <begin position="974"/>
        <end position="983"/>
    </location>
</feature>
<organism evidence="7 8">
    <name type="scientific">Owenia fusiformis</name>
    <name type="common">Polychaete worm</name>
    <dbReference type="NCBI Taxonomy" id="6347"/>
    <lineage>
        <taxon>Eukaryota</taxon>
        <taxon>Metazoa</taxon>
        <taxon>Spiralia</taxon>
        <taxon>Lophotrochozoa</taxon>
        <taxon>Annelida</taxon>
        <taxon>Polychaeta</taxon>
        <taxon>Sedentaria</taxon>
        <taxon>Canalipalpata</taxon>
        <taxon>Sabellida</taxon>
        <taxon>Oweniida</taxon>
        <taxon>Oweniidae</taxon>
        <taxon>Owenia</taxon>
    </lineage>
</organism>
<dbReference type="OrthoDB" id="6154712at2759"/>
<feature type="compositionally biased region" description="Basic and acidic residues" evidence="4">
    <location>
        <begin position="1577"/>
        <end position="1591"/>
    </location>
</feature>
<keyword evidence="3" id="KW-0175">Coiled coil</keyword>
<feature type="compositionally biased region" description="Low complexity" evidence="4">
    <location>
        <begin position="1337"/>
        <end position="1348"/>
    </location>
</feature>
<dbReference type="InterPro" id="IPR015943">
    <property type="entry name" value="WD40/YVTN_repeat-like_dom_sf"/>
</dbReference>
<dbReference type="PROSITE" id="PS50294">
    <property type="entry name" value="WD_REPEATS_REGION"/>
    <property type="match status" value="1"/>
</dbReference>
<evidence type="ECO:0000256" key="2">
    <source>
        <dbReference type="ARBA" id="ARBA00022737"/>
    </source>
</evidence>
<feature type="region of interest" description="Disordered" evidence="4">
    <location>
        <begin position="885"/>
        <end position="928"/>
    </location>
</feature>
<feature type="compositionally biased region" description="Polar residues" evidence="4">
    <location>
        <begin position="1829"/>
        <end position="1842"/>
    </location>
</feature>
<dbReference type="Proteomes" id="UP000749559">
    <property type="component" value="Unassembled WGS sequence"/>
</dbReference>
<dbReference type="GO" id="GO:0046330">
    <property type="term" value="P:positive regulation of JNK cascade"/>
    <property type="evidence" value="ECO:0007669"/>
    <property type="project" value="TreeGrafter"/>
</dbReference>
<feature type="compositionally biased region" description="Basic and acidic residues" evidence="4">
    <location>
        <begin position="1286"/>
        <end position="1295"/>
    </location>
</feature>
<evidence type="ECO:0000256" key="4">
    <source>
        <dbReference type="SAM" id="MobiDB-lite"/>
    </source>
</evidence>
<feature type="compositionally biased region" description="Low complexity" evidence="4">
    <location>
        <begin position="1388"/>
        <end position="1402"/>
    </location>
</feature>
<name>A0A8J1XYE1_OWEFU</name>
<feature type="compositionally biased region" description="Polar residues" evidence="4">
    <location>
        <begin position="1652"/>
        <end position="1684"/>
    </location>
</feature>
<dbReference type="GO" id="GO:0043124">
    <property type="term" value="P:negative regulation of canonical NF-kappaB signal transduction"/>
    <property type="evidence" value="ECO:0007669"/>
    <property type="project" value="TreeGrafter"/>
</dbReference>
<feature type="compositionally biased region" description="Basic and acidic residues" evidence="4">
    <location>
        <begin position="1816"/>
        <end position="1827"/>
    </location>
</feature>
<feature type="compositionally biased region" description="Low complexity" evidence="4">
    <location>
        <begin position="1968"/>
        <end position="1995"/>
    </location>
</feature>
<gene>
    <name evidence="7" type="ORF">OFUS_LOCUS16485</name>
</gene>
<feature type="region of interest" description="Disordered" evidence="4">
    <location>
        <begin position="1"/>
        <end position="22"/>
    </location>
</feature>
<evidence type="ECO:0000259" key="6">
    <source>
        <dbReference type="Pfam" id="PF24782"/>
    </source>
</evidence>
<feature type="compositionally biased region" description="Low complexity" evidence="4">
    <location>
        <begin position="1935"/>
        <end position="1953"/>
    </location>
</feature>
<evidence type="ECO:0000256" key="1">
    <source>
        <dbReference type="ARBA" id="ARBA00022574"/>
    </source>
</evidence>
<feature type="compositionally biased region" description="Polar residues" evidence="4">
    <location>
        <begin position="955"/>
        <end position="969"/>
    </location>
</feature>
<dbReference type="InterPro" id="IPR011047">
    <property type="entry name" value="Quinoprotein_ADH-like_sf"/>
</dbReference>
<feature type="domain" description="MABP1/WDR62 second WD40" evidence="6">
    <location>
        <begin position="376"/>
        <end position="715"/>
    </location>
</feature>
<dbReference type="PROSITE" id="PS50082">
    <property type="entry name" value="WD_REPEATS_2"/>
    <property type="match status" value="2"/>
</dbReference>
<feature type="coiled-coil region" evidence="3">
    <location>
        <begin position="1090"/>
        <end position="1117"/>
    </location>
</feature>
<dbReference type="Gene3D" id="2.130.10.10">
    <property type="entry name" value="YVTN repeat-like/Quinoprotein amine dehydrogenase"/>
    <property type="match status" value="4"/>
</dbReference>
<feature type="compositionally biased region" description="Basic and acidic residues" evidence="4">
    <location>
        <begin position="1604"/>
        <end position="1623"/>
    </location>
</feature>
<evidence type="ECO:0000259" key="5">
    <source>
        <dbReference type="Pfam" id="PF24780"/>
    </source>
</evidence>
<feature type="compositionally biased region" description="Polar residues" evidence="4">
    <location>
        <begin position="1692"/>
        <end position="1788"/>
    </location>
</feature>
<feature type="compositionally biased region" description="Acidic residues" evidence="4">
    <location>
        <begin position="890"/>
        <end position="901"/>
    </location>
</feature>
<feature type="compositionally biased region" description="Basic and acidic residues" evidence="4">
    <location>
        <begin position="2008"/>
        <end position="2019"/>
    </location>
</feature>
<feature type="compositionally biased region" description="Low complexity" evidence="4">
    <location>
        <begin position="1639"/>
        <end position="1651"/>
    </location>
</feature>
<keyword evidence="1" id="KW-0853">WD repeat</keyword>
<feature type="region of interest" description="Disordered" evidence="4">
    <location>
        <begin position="1907"/>
        <end position="2023"/>
    </location>
</feature>
<dbReference type="InterPro" id="IPR056161">
    <property type="entry name" value="WD40_MABP1-WDR62_1st"/>
</dbReference>
<feature type="compositionally biased region" description="Basic and acidic residues" evidence="4">
    <location>
        <begin position="1432"/>
        <end position="1446"/>
    </location>
</feature>
<dbReference type="SUPFAM" id="SSF50978">
    <property type="entry name" value="WD40 repeat-like"/>
    <property type="match status" value="1"/>
</dbReference>